<dbReference type="EMBL" id="LFCV01000207">
    <property type="protein sequence ID" value="KMJ43354.1"/>
    <property type="molecule type" value="Genomic_DNA"/>
</dbReference>
<dbReference type="OrthoDB" id="9780765at2"/>
<dbReference type="InterPro" id="IPR000073">
    <property type="entry name" value="AB_hydrolase_1"/>
</dbReference>
<name>A0A0J5FML8_9GAMM</name>
<keyword evidence="3" id="KW-1185">Reference proteome</keyword>
<dbReference type="PANTHER" id="PTHR43798">
    <property type="entry name" value="MONOACYLGLYCEROL LIPASE"/>
    <property type="match status" value="1"/>
</dbReference>
<protein>
    <recommendedName>
        <fullName evidence="1">AB hydrolase-1 domain-containing protein</fullName>
    </recommendedName>
</protein>
<proteinExistence type="predicted"/>
<sequence length="257" mass="28536">MLGFNHQNGSYLEIDGAHIYYERQGNPNGYPLIFLHGGLSDIETFNRIVDELGNTYQLIGIDSRGQGKSTLGQGNLSYKQLQQDVEAVVRYLTLGKCSIIGHSDGGIVALRLAAAGSIPIDKIVIIGAHWTLKEDDPTREIFTLVTADSWRAMLPDTYESYYRLNPKADFNKLFSSIVPMWIDDGESGYPNESISKITCKLLVVRGDNDSLVSRSNSVELADKVTHSCFLNIPFTGHSPHEEKPELLIPFLKAFLSN</sequence>
<accession>A0A0J5FML8</accession>
<evidence type="ECO:0000259" key="1">
    <source>
        <dbReference type="Pfam" id="PF00561"/>
    </source>
</evidence>
<organism evidence="2 3">
    <name type="scientific">Xenorhabdus khoisanae</name>
    <dbReference type="NCBI Taxonomy" id="880157"/>
    <lineage>
        <taxon>Bacteria</taxon>
        <taxon>Pseudomonadati</taxon>
        <taxon>Pseudomonadota</taxon>
        <taxon>Gammaproteobacteria</taxon>
        <taxon>Enterobacterales</taxon>
        <taxon>Morganellaceae</taxon>
        <taxon>Xenorhabdus</taxon>
    </lineage>
</organism>
<dbReference type="InterPro" id="IPR029058">
    <property type="entry name" value="AB_hydrolase_fold"/>
</dbReference>
<dbReference type="InterPro" id="IPR050266">
    <property type="entry name" value="AB_hydrolase_sf"/>
</dbReference>
<gene>
    <name evidence="2" type="ORF">AB204_20170</name>
</gene>
<dbReference type="AlphaFoldDB" id="A0A0J5FML8"/>
<evidence type="ECO:0000313" key="2">
    <source>
        <dbReference type="EMBL" id="KMJ43354.1"/>
    </source>
</evidence>
<dbReference type="PANTHER" id="PTHR43798:SF33">
    <property type="entry name" value="HYDROLASE, PUTATIVE (AFU_ORTHOLOGUE AFUA_2G14860)-RELATED"/>
    <property type="match status" value="1"/>
</dbReference>
<dbReference type="Pfam" id="PF00561">
    <property type="entry name" value="Abhydrolase_1"/>
    <property type="match status" value="1"/>
</dbReference>
<dbReference type="RefSeq" id="WP_047965158.1">
    <property type="nucleotide sequence ID" value="NZ_CAWMBG010000207.1"/>
</dbReference>
<dbReference type="Proteomes" id="UP000036277">
    <property type="component" value="Unassembled WGS sequence"/>
</dbReference>
<dbReference type="Gene3D" id="3.40.50.1820">
    <property type="entry name" value="alpha/beta hydrolase"/>
    <property type="match status" value="1"/>
</dbReference>
<comment type="caution">
    <text evidence="2">The sequence shown here is derived from an EMBL/GenBank/DDBJ whole genome shotgun (WGS) entry which is preliminary data.</text>
</comment>
<dbReference type="SUPFAM" id="SSF53474">
    <property type="entry name" value="alpha/beta-Hydrolases"/>
    <property type="match status" value="1"/>
</dbReference>
<dbReference type="STRING" id="880157.AB204_20170"/>
<dbReference type="PATRIC" id="fig|880157.4.peg.4355"/>
<feature type="domain" description="AB hydrolase-1" evidence="1">
    <location>
        <begin position="30"/>
        <end position="175"/>
    </location>
</feature>
<reference evidence="2 3" key="1">
    <citation type="submission" date="2015-06" db="EMBL/GenBank/DDBJ databases">
        <title>Draft Whole-Genome Sequence of the Entomopathogenic Bacterium Xenorhabdus khoisanae.</title>
        <authorList>
            <person name="Naidoo S."/>
            <person name="Featherston J."/>
            <person name="Gray V.M."/>
        </authorList>
    </citation>
    <scope>NUCLEOTIDE SEQUENCE [LARGE SCALE GENOMIC DNA]</scope>
    <source>
        <strain evidence="2 3">MCB</strain>
    </source>
</reference>
<dbReference type="GO" id="GO:0016020">
    <property type="term" value="C:membrane"/>
    <property type="evidence" value="ECO:0007669"/>
    <property type="project" value="TreeGrafter"/>
</dbReference>
<evidence type="ECO:0000313" key="3">
    <source>
        <dbReference type="Proteomes" id="UP000036277"/>
    </source>
</evidence>